<dbReference type="Pfam" id="PF00561">
    <property type="entry name" value="Abhydrolase_1"/>
    <property type="match status" value="1"/>
</dbReference>
<protein>
    <submittedName>
        <fullName evidence="2">Alpha/beta hydrolase</fullName>
    </submittedName>
</protein>
<dbReference type="GO" id="GO:0016787">
    <property type="term" value="F:hydrolase activity"/>
    <property type="evidence" value="ECO:0007669"/>
    <property type="project" value="UniProtKB-KW"/>
</dbReference>
<evidence type="ECO:0000259" key="1">
    <source>
        <dbReference type="Pfam" id="PF00561"/>
    </source>
</evidence>
<organism evidence="2 3">
    <name type="scientific">Streptomyces brasiliscabiei</name>
    <dbReference type="NCBI Taxonomy" id="2736302"/>
    <lineage>
        <taxon>Bacteria</taxon>
        <taxon>Bacillati</taxon>
        <taxon>Actinomycetota</taxon>
        <taxon>Actinomycetes</taxon>
        <taxon>Kitasatosporales</taxon>
        <taxon>Streptomycetaceae</taxon>
        <taxon>Streptomyces</taxon>
    </lineage>
</organism>
<dbReference type="EMBL" id="JBBAYM010000022">
    <property type="protein sequence ID" value="MEI5613455.1"/>
    <property type="molecule type" value="Genomic_DNA"/>
</dbReference>
<name>A0ABU8GJT0_9ACTN</name>
<dbReference type="Proteomes" id="UP001365781">
    <property type="component" value="Unassembled WGS sequence"/>
</dbReference>
<dbReference type="Gene3D" id="3.40.50.1820">
    <property type="entry name" value="alpha/beta hydrolase"/>
    <property type="match status" value="1"/>
</dbReference>
<comment type="caution">
    <text evidence="2">The sequence shown here is derived from an EMBL/GenBank/DDBJ whole genome shotgun (WGS) entry which is preliminary data.</text>
</comment>
<dbReference type="InterPro" id="IPR050228">
    <property type="entry name" value="Carboxylesterase_BioH"/>
</dbReference>
<dbReference type="InterPro" id="IPR000639">
    <property type="entry name" value="Epox_hydrolase-like"/>
</dbReference>
<dbReference type="SUPFAM" id="SSF53474">
    <property type="entry name" value="alpha/beta-Hydrolases"/>
    <property type="match status" value="1"/>
</dbReference>
<reference evidence="2 3" key="1">
    <citation type="submission" date="2024-03" db="EMBL/GenBank/DDBJ databases">
        <title>First Report of Pectobacterium brasiliscabiei causing potato scab in china.</title>
        <authorList>
            <person name="Handique U."/>
        </authorList>
    </citation>
    <scope>NUCLEOTIDE SEQUENCE [LARGE SCALE GENOMIC DNA]</scope>
    <source>
        <strain evidence="2 3">ZRIMU1503</strain>
    </source>
</reference>
<dbReference type="PANTHER" id="PTHR43194">
    <property type="entry name" value="HYDROLASE ALPHA/BETA FOLD FAMILY"/>
    <property type="match status" value="1"/>
</dbReference>
<feature type="domain" description="AB hydrolase-1" evidence="1">
    <location>
        <begin position="37"/>
        <end position="269"/>
    </location>
</feature>
<dbReference type="RefSeq" id="WP_336542328.1">
    <property type="nucleotide sequence ID" value="NZ_JBBAYL010000011.1"/>
</dbReference>
<evidence type="ECO:0000313" key="3">
    <source>
        <dbReference type="Proteomes" id="UP001365781"/>
    </source>
</evidence>
<sequence length="288" mass="30600">MNTASQVLTRTFQSDDGPLTYLDTGRESGRNAGPGTPLVLLHGGFTDHRMWRDLVPALVAAGHRVIAPDARGHGASANASRPFRLTDDLAALLRHLDTGPAVLIGMSMGGGTAVDTALEHPDLVRALVVSGVGTSEPEHTDPWTRDSIARYYGTLMSGDIEAWLDVVGEAVAGPYRTVGEVDPDIVRRVREMSRATALKHTVGETDWHVPVTDTWARAATVTVPTLAVNGALDAPDLVAMAERLIETVAAGSRSLSIEGTGHYANMEAPDAFTAHLLTWLNSLEETAA</sequence>
<accession>A0ABU8GJT0</accession>
<proteinExistence type="predicted"/>
<keyword evidence="3" id="KW-1185">Reference proteome</keyword>
<dbReference type="PRINTS" id="PR00111">
    <property type="entry name" value="ABHYDROLASE"/>
</dbReference>
<keyword evidence="2" id="KW-0378">Hydrolase</keyword>
<gene>
    <name evidence="2" type="ORF">WB403_30340</name>
</gene>
<evidence type="ECO:0000313" key="2">
    <source>
        <dbReference type="EMBL" id="MEI5613455.1"/>
    </source>
</evidence>
<dbReference type="PRINTS" id="PR00412">
    <property type="entry name" value="EPOXHYDRLASE"/>
</dbReference>
<dbReference type="InterPro" id="IPR029058">
    <property type="entry name" value="AB_hydrolase_fold"/>
</dbReference>
<dbReference type="InterPro" id="IPR000073">
    <property type="entry name" value="AB_hydrolase_1"/>
</dbReference>
<dbReference type="PANTHER" id="PTHR43194:SF5">
    <property type="entry name" value="PIMELOYL-[ACYL-CARRIER PROTEIN] METHYL ESTER ESTERASE"/>
    <property type="match status" value="1"/>
</dbReference>